<name>A0A3N2Q7T1_SODAK</name>
<gene>
    <name evidence="1" type="ORF">SODALDRAFT_288359</name>
</gene>
<evidence type="ECO:0000313" key="1">
    <source>
        <dbReference type="EMBL" id="ROT42802.1"/>
    </source>
</evidence>
<evidence type="ECO:0000313" key="2">
    <source>
        <dbReference type="Proteomes" id="UP000272025"/>
    </source>
</evidence>
<dbReference type="RefSeq" id="XP_028470608.1">
    <property type="nucleotide sequence ID" value="XM_028608598.1"/>
</dbReference>
<keyword evidence="2" id="KW-1185">Reference proteome</keyword>
<dbReference type="PANTHER" id="PTHR34724">
    <property type="entry name" value="OS12G0596101 PROTEIN"/>
    <property type="match status" value="1"/>
</dbReference>
<protein>
    <submittedName>
        <fullName evidence="1">Uncharacterized protein</fullName>
    </submittedName>
</protein>
<accession>A0A3N2Q7T1</accession>
<dbReference type="GeneID" id="39577076"/>
<dbReference type="EMBL" id="ML119051">
    <property type="protein sequence ID" value="ROT42802.1"/>
    <property type="molecule type" value="Genomic_DNA"/>
</dbReference>
<organism evidence="1 2">
    <name type="scientific">Sodiomyces alkalinus (strain CBS 110278 / VKM F-3762 / F11)</name>
    <name type="common">Alkaliphilic filamentous fungus</name>
    <dbReference type="NCBI Taxonomy" id="1314773"/>
    <lineage>
        <taxon>Eukaryota</taxon>
        <taxon>Fungi</taxon>
        <taxon>Dikarya</taxon>
        <taxon>Ascomycota</taxon>
        <taxon>Pezizomycotina</taxon>
        <taxon>Sordariomycetes</taxon>
        <taxon>Hypocreomycetidae</taxon>
        <taxon>Glomerellales</taxon>
        <taxon>Plectosphaerellaceae</taxon>
        <taxon>Sodiomyces</taxon>
    </lineage>
</organism>
<dbReference type="OrthoDB" id="88410at2759"/>
<proteinExistence type="predicted"/>
<dbReference type="AlphaFoldDB" id="A0A3N2Q7T1"/>
<dbReference type="Proteomes" id="UP000272025">
    <property type="component" value="Unassembled WGS sequence"/>
</dbReference>
<sequence length="161" mass="17959">MRLNFPPSSYQLPVRNLEIKSLSIPSTTQHSSLTPLSWHRHHQLNLPTMCMGTTCPKCCESVLVFLRASFTSFTLPLYCLDRFQNTGSKVNHSWTNIAPHPPAKRTWRGCGKHIPSAMSSVPEDQWCTCTPRVEVEGKEYPPAAPVQVPGLSWLTGGGDKK</sequence>
<dbReference type="PANTHER" id="PTHR34724:SF2">
    <property type="entry name" value="OS12G0596101 PROTEIN"/>
    <property type="match status" value="1"/>
</dbReference>
<reference evidence="1 2" key="1">
    <citation type="journal article" date="2018" name="Mol. Ecol.">
        <title>The obligate alkalophilic soda-lake fungus Sodiomyces alkalinus has shifted to a protein diet.</title>
        <authorList>
            <person name="Grum-Grzhimaylo A.A."/>
            <person name="Falkoski D.L."/>
            <person name="van den Heuvel J."/>
            <person name="Valero-Jimenez C.A."/>
            <person name="Min B."/>
            <person name="Choi I.G."/>
            <person name="Lipzen A."/>
            <person name="Daum C.G."/>
            <person name="Aanen D.K."/>
            <person name="Tsang A."/>
            <person name="Henrissat B."/>
            <person name="Bilanenko E.N."/>
            <person name="de Vries R.P."/>
            <person name="van Kan J.A.L."/>
            <person name="Grigoriev I.V."/>
            <person name="Debets A.J.M."/>
        </authorList>
    </citation>
    <scope>NUCLEOTIDE SEQUENCE [LARGE SCALE GENOMIC DNA]</scope>
    <source>
        <strain evidence="1 2">F11</strain>
    </source>
</reference>